<dbReference type="EMBL" id="BGPR01037445">
    <property type="protein sequence ID" value="GBO13036.1"/>
    <property type="molecule type" value="Genomic_DNA"/>
</dbReference>
<comment type="caution">
    <text evidence="3">The sequence shown here is derived from an EMBL/GenBank/DDBJ whole genome shotgun (WGS) entry which is preliminary data.</text>
</comment>
<organism evidence="3 5">
    <name type="scientific">Araneus ventricosus</name>
    <name type="common">Orbweaver spider</name>
    <name type="synonym">Epeira ventricosa</name>
    <dbReference type="NCBI Taxonomy" id="182803"/>
    <lineage>
        <taxon>Eukaryota</taxon>
        <taxon>Metazoa</taxon>
        <taxon>Ecdysozoa</taxon>
        <taxon>Arthropoda</taxon>
        <taxon>Chelicerata</taxon>
        <taxon>Arachnida</taxon>
        <taxon>Araneae</taxon>
        <taxon>Araneomorphae</taxon>
        <taxon>Entelegynae</taxon>
        <taxon>Araneoidea</taxon>
        <taxon>Araneidae</taxon>
        <taxon>Araneus</taxon>
    </lineage>
</organism>
<keyword evidence="5" id="KW-1185">Reference proteome</keyword>
<accession>A0A4Y2UMX9</accession>
<reference evidence="3 5" key="1">
    <citation type="journal article" date="2019" name="Sci. Rep.">
        <title>Orb-weaving spider Araneus ventricosus genome elucidates the spidroin gene catalogue.</title>
        <authorList>
            <person name="Kono N."/>
            <person name="Nakamura H."/>
            <person name="Ohtoshi R."/>
            <person name="Moran D.A.P."/>
            <person name="Shinohara A."/>
            <person name="Yoshida Y."/>
            <person name="Fujiwara M."/>
            <person name="Mori M."/>
            <person name="Tomita M."/>
            <person name="Arakawa K."/>
        </authorList>
    </citation>
    <scope>NUCLEOTIDE SEQUENCE [LARGE SCALE GENOMIC DNA]</scope>
</reference>
<dbReference type="EMBL" id="BGPR01037444">
    <property type="protein sequence ID" value="GBO13034.1"/>
    <property type="molecule type" value="Genomic_DNA"/>
</dbReference>
<name>A0A4Y2UMX9_ARAVE</name>
<proteinExistence type="predicted"/>
<evidence type="ECO:0000313" key="4">
    <source>
        <dbReference type="EMBL" id="GBO13037.1"/>
    </source>
</evidence>
<dbReference type="Proteomes" id="UP000499080">
    <property type="component" value="Unassembled WGS sequence"/>
</dbReference>
<evidence type="ECO:0000313" key="5">
    <source>
        <dbReference type="Proteomes" id="UP000499080"/>
    </source>
</evidence>
<dbReference type="AlphaFoldDB" id="A0A4Y2UMX9"/>
<protein>
    <submittedName>
        <fullName evidence="3">Uncharacterized protein</fullName>
    </submittedName>
</protein>
<evidence type="ECO:0000313" key="2">
    <source>
        <dbReference type="EMBL" id="GBO13034.1"/>
    </source>
</evidence>
<sequence>MSNNFVSYTFFLHAFVATYGETLLLTNPSDLIQIRSIRSFALITSNTKSGRLSRSSCTKATQSSRCCGVASIMLHFVQILDFLSPPENLRVFKCPNDMRAKAVWSFLYPLKRMGLHNDTMNELVDASKKC</sequence>
<evidence type="ECO:0000313" key="1">
    <source>
        <dbReference type="EMBL" id="GBO13032.1"/>
    </source>
</evidence>
<dbReference type="EMBL" id="BGPR01037442">
    <property type="protein sequence ID" value="GBO13032.1"/>
    <property type="molecule type" value="Genomic_DNA"/>
</dbReference>
<gene>
    <name evidence="2" type="ORF">AVEN_111593_1</name>
    <name evidence="3" type="ORF">AVEN_126738_1</name>
    <name evidence="4" type="ORF">AVEN_266560_1</name>
    <name evidence="1" type="ORF">AVEN_40192_1</name>
</gene>
<evidence type="ECO:0000313" key="3">
    <source>
        <dbReference type="EMBL" id="GBO13036.1"/>
    </source>
</evidence>
<dbReference type="EMBL" id="BGPR01037446">
    <property type="protein sequence ID" value="GBO13037.1"/>
    <property type="molecule type" value="Genomic_DNA"/>
</dbReference>